<reference evidence="3" key="1">
    <citation type="journal article" date="2019" name="Int. J. Syst. Evol. Microbiol.">
        <title>The Global Catalogue of Microorganisms (GCM) 10K type strain sequencing project: providing services to taxonomists for standard genome sequencing and annotation.</title>
        <authorList>
            <consortium name="The Broad Institute Genomics Platform"/>
            <consortium name="The Broad Institute Genome Sequencing Center for Infectious Disease"/>
            <person name="Wu L."/>
            <person name="Ma J."/>
        </authorList>
    </citation>
    <scope>NUCLEOTIDE SEQUENCE [LARGE SCALE GENOMIC DNA]</scope>
    <source>
        <strain evidence="3">CCUG 59858</strain>
    </source>
</reference>
<comment type="caution">
    <text evidence="2">The sequence shown here is derived from an EMBL/GenBank/DDBJ whole genome shotgun (WGS) entry which is preliminary data.</text>
</comment>
<evidence type="ECO:0000313" key="2">
    <source>
        <dbReference type="EMBL" id="MFC3909274.1"/>
    </source>
</evidence>
<evidence type="ECO:0000256" key="1">
    <source>
        <dbReference type="SAM" id="Phobius"/>
    </source>
</evidence>
<keyword evidence="1" id="KW-1133">Transmembrane helix</keyword>
<dbReference type="EMBL" id="JBHSAB010000023">
    <property type="protein sequence ID" value="MFC3909274.1"/>
    <property type="molecule type" value="Genomic_DNA"/>
</dbReference>
<evidence type="ECO:0000313" key="3">
    <source>
        <dbReference type="Proteomes" id="UP001595758"/>
    </source>
</evidence>
<evidence type="ECO:0008006" key="4">
    <source>
        <dbReference type="Google" id="ProtNLM"/>
    </source>
</evidence>
<gene>
    <name evidence="2" type="ORF">ACFORL_09335</name>
</gene>
<feature type="transmembrane region" description="Helical" evidence="1">
    <location>
        <begin position="16"/>
        <end position="33"/>
    </location>
</feature>
<dbReference type="RefSeq" id="WP_382343332.1">
    <property type="nucleotide sequence ID" value="NZ_JBHSAB010000023.1"/>
</dbReference>
<feature type="transmembrane region" description="Helical" evidence="1">
    <location>
        <begin position="39"/>
        <end position="57"/>
    </location>
</feature>
<keyword evidence="1" id="KW-0812">Transmembrane</keyword>
<dbReference type="Proteomes" id="UP001595758">
    <property type="component" value="Unassembled WGS sequence"/>
</dbReference>
<name>A0ABV8CG03_9GAMM</name>
<organism evidence="2 3">
    <name type="scientific">Legionella dresdenensis</name>
    <dbReference type="NCBI Taxonomy" id="450200"/>
    <lineage>
        <taxon>Bacteria</taxon>
        <taxon>Pseudomonadati</taxon>
        <taxon>Pseudomonadota</taxon>
        <taxon>Gammaproteobacteria</taxon>
        <taxon>Legionellales</taxon>
        <taxon>Legionellaceae</taxon>
        <taxon>Legionella</taxon>
    </lineage>
</organism>
<keyword evidence="1" id="KW-0472">Membrane</keyword>
<accession>A0ABV8CG03</accession>
<keyword evidence="3" id="KW-1185">Reference proteome</keyword>
<sequence>MLNWSNCTVTFSDSGYYIRTCLFIYGLAIAALLNSSLPLSVKFGLGFVLMLYLLVLLKRKKTYPNLDKLEYKGNKWTMFETTGIAAVYTTHQILIDGGIFFLVKLTGENTARKLVIFKDQISADDRRILHILARLTTHQLKNE</sequence>
<protein>
    <recommendedName>
        <fullName evidence="4">YcxB-like protein domain-containing protein</fullName>
    </recommendedName>
</protein>
<proteinExistence type="predicted"/>